<sequence>MPLETSYFCLAPYCTWIASSRASTATPLGPGPRATASTRQVRQLEGVGVGREWEGVWDSGREWEGVYGSGSEYEGVGDCGREFMAV</sequence>
<feature type="region of interest" description="Disordered" evidence="1">
    <location>
        <begin position="22"/>
        <end position="41"/>
    </location>
</feature>
<reference evidence="2 3" key="1">
    <citation type="submission" date="2019-05" db="EMBL/GenBank/DDBJ databases">
        <title>Another draft genome of Portunus trituberculatus and its Hox gene families provides insights of decapod evolution.</title>
        <authorList>
            <person name="Jeong J.-H."/>
            <person name="Song I."/>
            <person name="Kim S."/>
            <person name="Choi T."/>
            <person name="Kim D."/>
            <person name="Ryu S."/>
            <person name="Kim W."/>
        </authorList>
    </citation>
    <scope>NUCLEOTIDE SEQUENCE [LARGE SCALE GENOMIC DNA]</scope>
    <source>
        <tissue evidence="2">Muscle</tissue>
    </source>
</reference>
<name>A0A5B7JZX0_PORTR</name>
<dbReference type="EMBL" id="VSRR010115284">
    <property type="protein sequence ID" value="MPC98717.1"/>
    <property type="molecule type" value="Genomic_DNA"/>
</dbReference>
<keyword evidence="3" id="KW-1185">Reference proteome</keyword>
<comment type="caution">
    <text evidence="2">The sequence shown here is derived from an EMBL/GenBank/DDBJ whole genome shotgun (WGS) entry which is preliminary data.</text>
</comment>
<dbReference type="Proteomes" id="UP000324222">
    <property type="component" value="Unassembled WGS sequence"/>
</dbReference>
<evidence type="ECO:0000313" key="3">
    <source>
        <dbReference type="Proteomes" id="UP000324222"/>
    </source>
</evidence>
<evidence type="ECO:0000313" key="2">
    <source>
        <dbReference type="EMBL" id="MPC98717.1"/>
    </source>
</evidence>
<proteinExistence type="predicted"/>
<organism evidence="2 3">
    <name type="scientific">Portunus trituberculatus</name>
    <name type="common">Swimming crab</name>
    <name type="synonym">Neptunus trituberculatus</name>
    <dbReference type="NCBI Taxonomy" id="210409"/>
    <lineage>
        <taxon>Eukaryota</taxon>
        <taxon>Metazoa</taxon>
        <taxon>Ecdysozoa</taxon>
        <taxon>Arthropoda</taxon>
        <taxon>Crustacea</taxon>
        <taxon>Multicrustacea</taxon>
        <taxon>Malacostraca</taxon>
        <taxon>Eumalacostraca</taxon>
        <taxon>Eucarida</taxon>
        <taxon>Decapoda</taxon>
        <taxon>Pleocyemata</taxon>
        <taxon>Brachyura</taxon>
        <taxon>Eubrachyura</taxon>
        <taxon>Portunoidea</taxon>
        <taxon>Portunidae</taxon>
        <taxon>Portuninae</taxon>
        <taxon>Portunus</taxon>
    </lineage>
</organism>
<dbReference type="AlphaFoldDB" id="A0A5B7JZX0"/>
<protein>
    <submittedName>
        <fullName evidence="2">Uncharacterized protein</fullName>
    </submittedName>
</protein>
<accession>A0A5B7JZX0</accession>
<evidence type="ECO:0000256" key="1">
    <source>
        <dbReference type="SAM" id="MobiDB-lite"/>
    </source>
</evidence>
<gene>
    <name evidence="2" type="ORF">E2C01_094098</name>
</gene>